<dbReference type="PANTHER" id="PTHR47637">
    <property type="entry name" value="CHAPERONE SURA"/>
    <property type="match status" value="1"/>
</dbReference>
<dbReference type="InterPro" id="IPR027304">
    <property type="entry name" value="Trigger_fact/SurA_dom_sf"/>
</dbReference>
<name>A0A0F9AV37_9ZZZZ</name>
<evidence type="ECO:0000256" key="1">
    <source>
        <dbReference type="ARBA" id="ARBA00022729"/>
    </source>
</evidence>
<proteinExistence type="predicted"/>
<dbReference type="AlphaFoldDB" id="A0A0F9AV37"/>
<sequence>MIVRSKFIQLLNVAALAVVFSLPSLPTGAEEVLLDRVAAIVNEDVVMASELESRTKDVYARLEESGTAAPPRDVVVPQVLDRLILERLQLIKGQRVNIRISDADLNQALENAARRQGTTVDQITEMAHQRGVTLSSLRHQMRNE</sequence>
<dbReference type="InterPro" id="IPR015391">
    <property type="entry name" value="SurA_N"/>
</dbReference>
<evidence type="ECO:0000256" key="2">
    <source>
        <dbReference type="ARBA" id="ARBA00023110"/>
    </source>
</evidence>
<dbReference type="EMBL" id="LAZR01052717">
    <property type="protein sequence ID" value="KKK82344.1"/>
    <property type="molecule type" value="Genomic_DNA"/>
</dbReference>
<evidence type="ECO:0000313" key="4">
    <source>
        <dbReference type="EMBL" id="KKK82344.1"/>
    </source>
</evidence>
<feature type="non-terminal residue" evidence="4">
    <location>
        <position position="144"/>
    </location>
</feature>
<keyword evidence="2" id="KW-0413">Isomerase</keyword>
<feature type="domain" description="SurA N-terminal" evidence="3">
    <location>
        <begin position="34"/>
        <end position="144"/>
    </location>
</feature>
<dbReference type="PANTHER" id="PTHR47637:SF1">
    <property type="entry name" value="CHAPERONE SURA"/>
    <property type="match status" value="1"/>
</dbReference>
<dbReference type="SUPFAM" id="SSF109998">
    <property type="entry name" value="Triger factor/SurA peptide-binding domain-like"/>
    <property type="match status" value="1"/>
</dbReference>
<dbReference type="InterPro" id="IPR050280">
    <property type="entry name" value="OMP_Chaperone_SurA"/>
</dbReference>
<keyword evidence="2" id="KW-0697">Rotamase</keyword>
<dbReference type="GO" id="GO:0003755">
    <property type="term" value="F:peptidyl-prolyl cis-trans isomerase activity"/>
    <property type="evidence" value="ECO:0007669"/>
    <property type="project" value="UniProtKB-KW"/>
</dbReference>
<comment type="caution">
    <text evidence="4">The sequence shown here is derived from an EMBL/GenBank/DDBJ whole genome shotgun (WGS) entry which is preliminary data.</text>
</comment>
<evidence type="ECO:0000259" key="3">
    <source>
        <dbReference type="Pfam" id="PF09312"/>
    </source>
</evidence>
<gene>
    <name evidence="4" type="ORF">LCGC14_2804340</name>
</gene>
<dbReference type="Pfam" id="PF09312">
    <property type="entry name" value="SurA_N"/>
    <property type="match status" value="1"/>
</dbReference>
<protein>
    <recommendedName>
        <fullName evidence="3">SurA N-terminal domain-containing protein</fullName>
    </recommendedName>
</protein>
<keyword evidence="1" id="KW-0732">Signal</keyword>
<organism evidence="4">
    <name type="scientific">marine sediment metagenome</name>
    <dbReference type="NCBI Taxonomy" id="412755"/>
    <lineage>
        <taxon>unclassified sequences</taxon>
        <taxon>metagenomes</taxon>
        <taxon>ecological metagenomes</taxon>
    </lineage>
</organism>
<reference evidence="4" key="1">
    <citation type="journal article" date="2015" name="Nature">
        <title>Complex archaea that bridge the gap between prokaryotes and eukaryotes.</title>
        <authorList>
            <person name="Spang A."/>
            <person name="Saw J.H."/>
            <person name="Jorgensen S.L."/>
            <person name="Zaremba-Niedzwiedzka K."/>
            <person name="Martijn J."/>
            <person name="Lind A.E."/>
            <person name="van Eijk R."/>
            <person name="Schleper C."/>
            <person name="Guy L."/>
            <person name="Ettema T.J."/>
        </authorList>
    </citation>
    <scope>NUCLEOTIDE SEQUENCE</scope>
</reference>
<accession>A0A0F9AV37</accession>
<dbReference type="Gene3D" id="1.10.4030.10">
    <property type="entry name" value="Porin chaperone SurA, peptide-binding domain"/>
    <property type="match status" value="1"/>
</dbReference>